<organism evidence="7 8">
    <name type="scientific">Sulfoacidibacillus thermotolerans</name>
    <name type="common">Acidibacillus sulfuroxidans</name>
    <dbReference type="NCBI Taxonomy" id="1765684"/>
    <lineage>
        <taxon>Bacteria</taxon>
        <taxon>Bacillati</taxon>
        <taxon>Bacillota</taxon>
        <taxon>Bacilli</taxon>
        <taxon>Bacillales</taxon>
        <taxon>Alicyclobacillaceae</taxon>
        <taxon>Sulfoacidibacillus</taxon>
    </lineage>
</organism>
<dbReference type="OrthoDB" id="128422at2"/>
<keyword evidence="3 6" id="KW-0812">Transmembrane</keyword>
<keyword evidence="8" id="KW-1185">Reference proteome</keyword>
<evidence type="ECO:0000313" key="7">
    <source>
        <dbReference type="EMBL" id="PWI57397.1"/>
    </source>
</evidence>
<feature type="transmembrane region" description="Helical" evidence="6">
    <location>
        <begin position="192"/>
        <end position="215"/>
    </location>
</feature>
<feature type="transmembrane region" description="Helical" evidence="6">
    <location>
        <begin position="83"/>
        <end position="106"/>
    </location>
</feature>
<dbReference type="Pfam" id="PF09678">
    <property type="entry name" value="Caa3_CtaG"/>
    <property type="match status" value="1"/>
</dbReference>
<gene>
    <name evidence="7" type="ORF">BM613_08715</name>
</gene>
<sequence length="268" mass="30881">MAYMMNSFPFLPAWRPEVFAFAALLAISYQLISGRLGREWAGEQYTLPSRREHLAFIGLLTVFVFAVGSPLDLLAQTSSFPAYILQMLLMTMVMPWLLLLSLPRWIIQFALSLSRVQKILSSLTKPWKASLLYNLTATLSLSPFFLDLNLSSNWIHLLTSAFLMIAALLFWWPLVGTRKIGLHRDGFYEFRYIAYSIIFMLPIILALLLTKTAWYKVYLTRHLTDLSLLQMQQEGAKLMLLGMLFVFGTLGLRVLRHLDHSFWYNTPS</sequence>
<feature type="transmembrane region" description="Helical" evidence="6">
    <location>
        <begin position="13"/>
        <end position="32"/>
    </location>
</feature>
<name>A0A2U3D7Y8_SULT2</name>
<dbReference type="RefSeq" id="WP_109430803.1">
    <property type="nucleotide sequence ID" value="NZ_MPDK01000013.1"/>
</dbReference>
<evidence type="ECO:0000256" key="3">
    <source>
        <dbReference type="ARBA" id="ARBA00022692"/>
    </source>
</evidence>
<keyword evidence="4 6" id="KW-1133">Transmembrane helix</keyword>
<evidence type="ECO:0000256" key="5">
    <source>
        <dbReference type="ARBA" id="ARBA00023136"/>
    </source>
</evidence>
<evidence type="ECO:0000256" key="4">
    <source>
        <dbReference type="ARBA" id="ARBA00022989"/>
    </source>
</evidence>
<accession>A0A2U3D7Y8</accession>
<dbReference type="AlphaFoldDB" id="A0A2U3D7Y8"/>
<protein>
    <recommendedName>
        <fullName evidence="9">Cytochrome c oxidase assembly protein</fullName>
    </recommendedName>
</protein>
<feature type="transmembrane region" description="Helical" evidence="6">
    <location>
        <begin position="235"/>
        <end position="255"/>
    </location>
</feature>
<evidence type="ECO:0000256" key="1">
    <source>
        <dbReference type="ARBA" id="ARBA00004651"/>
    </source>
</evidence>
<evidence type="ECO:0000256" key="2">
    <source>
        <dbReference type="ARBA" id="ARBA00022475"/>
    </source>
</evidence>
<comment type="subcellular location">
    <subcellularLocation>
        <location evidence="1">Cell membrane</location>
        <topology evidence="1">Multi-pass membrane protein</topology>
    </subcellularLocation>
</comment>
<keyword evidence="2" id="KW-1003">Cell membrane</keyword>
<feature type="transmembrane region" description="Helical" evidence="6">
    <location>
        <begin position="152"/>
        <end position="172"/>
    </location>
</feature>
<proteinExistence type="predicted"/>
<feature type="transmembrane region" description="Helical" evidence="6">
    <location>
        <begin position="53"/>
        <end position="71"/>
    </location>
</feature>
<comment type="caution">
    <text evidence="7">The sequence shown here is derived from an EMBL/GenBank/DDBJ whole genome shotgun (WGS) entry which is preliminary data.</text>
</comment>
<reference evidence="7 8" key="1">
    <citation type="submission" date="2016-11" db="EMBL/GenBank/DDBJ databases">
        <title>Comparative genomics of Acidibacillus ferroxidans species.</title>
        <authorList>
            <person name="Oliveira G."/>
            <person name="Nunes G."/>
            <person name="Oliveira R."/>
            <person name="Araujo F."/>
            <person name="Salim A."/>
            <person name="Scholte L."/>
            <person name="Morais D."/>
            <person name="Nancucheo I."/>
            <person name="Johnson D.B."/>
            <person name="Grail B."/>
            <person name="Bittencourt J."/>
            <person name="Valadares R."/>
        </authorList>
    </citation>
    <scope>NUCLEOTIDE SEQUENCE [LARGE SCALE GENOMIC DNA]</scope>
    <source>
        <strain evidence="7 8">Y002</strain>
    </source>
</reference>
<dbReference type="InterPro" id="IPR019108">
    <property type="entry name" value="Caa3_assmbl_CtaG-rel"/>
</dbReference>
<dbReference type="GO" id="GO:0005886">
    <property type="term" value="C:plasma membrane"/>
    <property type="evidence" value="ECO:0007669"/>
    <property type="project" value="UniProtKB-SubCell"/>
</dbReference>
<dbReference type="EMBL" id="MPDK01000013">
    <property type="protein sequence ID" value="PWI57397.1"/>
    <property type="molecule type" value="Genomic_DNA"/>
</dbReference>
<evidence type="ECO:0000256" key="6">
    <source>
        <dbReference type="SAM" id="Phobius"/>
    </source>
</evidence>
<evidence type="ECO:0000313" key="8">
    <source>
        <dbReference type="Proteomes" id="UP000245380"/>
    </source>
</evidence>
<dbReference type="Proteomes" id="UP000245380">
    <property type="component" value="Unassembled WGS sequence"/>
</dbReference>
<evidence type="ECO:0008006" key="9">
    <source>
        <dbReference type="Google" id="ProtNLM"/>
    </source>
</evidence>
<keyword evidence="5 6" id="KW-0472">Membrane</keyword>